<evidence type="ECO:0000313" key="3">
    <source>
        <dbReference type="RefSeq" id="XP_065664047.1"/>
    </source>
</evidence>
<dbReference type="GeneID" id="100211105"/>
<keyword evidence="1" id="KW-0472">Membrane</keyword>
<organism evidence="2 3">
    <name type="scientific">Hydra vulgaris</name>
    <name type="common">Hydra</name>
    <name type="synonym">Hydra attenuata</name>
    <dbReference type="NCBI Taxonomy" id="6087"/>
    <lineage>
        <taxon>Eukaryota</taxon>
        <taxon>Metazoa</taxon>
        <taxon>Cnidaria</taxon>
        <taxon>Hydrozoa</taxon>
        <taxon>Hydroidolina</taxon>
        <taxon>Anthoathecata</taxon>
        <taxon>Aplanulata</taxon>
        <taxon>Hydridae</taxon>
        <taxon>Hydra</taxon>
    </lineage>
</organism>
<proteinExistence type="predicted"/>
<name>A0ABM4CQB9_HYDVU</name>
<keyword evidence="1" id="KW-0812">Transmembrane</keyword>
<dbReference type="PANTHER" id="PTHR11686:SF9">
    <property type="entry name" value="RE13973P"/>
    <property type="match status" value="1"/>
</dbReference>
<dbReference type="Gene3D" id="1.10.246.130">
    <property type="match status" value="1"/>
</dbReference>
<keyword evidence="3" id="KW-0378">Hydrolase</keyword>
<dbReference type="Proteomes" id="UP001652625">
    <property type="component" value="Chromosome 10"/>
</dbReference>
<gene>
    <name evidence="3" type="primary">LOC100211105</name>
</gene>
<keyword evidence="1" id="KW-1133">Transmembrane helix</keyword>
<evidence type="ECO:0000313" key="2">
    <source>
        <dbReference type="Proteomes" id="UP001652625"/>
    </source>
</evidence>
<protein>
    <submittedName>
        <fullName evidence="3">Glutathione hydrolase 1 proenzyme isoform X2</fullName>
    </submittedName>
</protein>
<evidence type="ECO:0000256" key="1">
    <source>
        <dbReference type="SAM" id="Phobius"/>
    </source>
</evidence>
<dbReference type="SUPFAM" id="SSF56235">
    <property type="entry name" value="N-terminal nucleophile aminohydrolases (Ntn hydrolases)"/>
    <property type="match status" value="1"/>
</dbReference>
<dbReference type="NCBIfam" id="TIGR00066">
    <property type="entry name" value="g_glut_trans"/>
    <property type="match status" value="1"/>
</dbReference>
<dbReference type="InterPro" id="IPR043137">
    <property type="entry name" value="GGT_ssub_C"/>
</dbReference>
<dbReference type="Pfam" id="PF01019">
    <property type="entry name" value="G_glu_transpept"/>
    <property type="match status" value="1"/>
</dbReference>
<dbReference type="GO" id="GO:0016787">
    <property type="term" value="F:hydrolase activity"/>
    <property type="evidence" value="ECO:0007669"/>
    <property type="project" value="UniProtKB-KW"/>
</dbReference>
<dbReference type="PANTHER" id="PTHR11686">
    <property type="entry name" value="GAMMA GLUTAMYL TRANSPEPTIDASE"/>
    <property type="match status" value="1"/>
</dbReference>
<accession>A0ABM4CQB9</accession>
<dbReference type="InterPro" id="IPR043138">
    <property type="entry name" value="GGT_lsub"/>
</dbReference>
<reference evidence="3" key="1">
    <citation type="submission" date="2025-08" db="UniProtKB">
        <authorList>
            <consortium name="RefSeq"/>
        </authorList>
    </citation>
    <scope>IDENTIFICATION</scope>
</reference>
<dbReference type="PRINTS" id="PR01210">
    <property type="entry name" value="GGTRANSPTASE"/>
</dbReference>
<keyword evidence="2" id="KW-1185">Reference proteome</keyword>
<dbReference type="RefSeq" id="XP_065664047.1">
    <property type="nucleotide sequence ID" value="XM_065807975.1"/>
</dbReference>
<dbReference type="InterPro" id="IPR000101">
    <property type="entry name" value="GGT_peptidase"/>
</dbReference>
<dbReference type="InterPro" id="IPR029055">
    <property type="entry name" value="Ntn_hydrolases_N"/>
</dbReference>
<sequence length="589" mass="64252">MNSYEVINGNKRSNLRKWIFGILAVAIVIIIIIVIAVVVKKKTRHHKDPSKSFQANEYDHAAVAADSRLCSEIGVDILKKKGSAVDSAIATTLCLCVVQVHSTGIGGGGFMVVYERAKKKFFVYDFRESAPAGATESMFVNQPSFSLYGGMAVGIPGMIKGLLSAHANHGHLKWSELVQPSLKLAVEGFPLPKILEESWKKTLKKPNISQALKDLFTRNDGKWLEEGDLFINKALGKTLSIIKDNPKDFYEGDLAKQIVKDIQNGIITLDDLKSYTVKTPEILSLKLQKNNLTLNTMGLPSGGPVLAMITNIISGYDLSKVDFSNHESQTAFYHKLIESMKFGYAQRGLLGDADFLPAENITKVLSLMLNSTIALNIRRNKIWLNSTHPPSYYGGSFGKDDFGTTHLSVLAENGDAVSCTNTINTYFGSLLLSNTTGILYNNEMDDFSTPGVPNAYGYPPSAANFIHPGKRPLSSMSPSIITDGNGDVKMVVGASGGSQIISAVLQVLLRKIFFNQELGFAVNGFRLHDQGVPNEILYDTPPKHLLDGLRELGHKSKSGLYNVVQAIYKDKGKIYAASDPRKGGLPGGY</sequence>
<dbReference type="Gene3D" id="3.60.20.40">
    <property type="match status" value="1"/>
</dbReference>
<feature type="transmembrane region" description="Helical" evidence="1">
    <location>
        <begin position="18"/>
        <end position="39"/>
    </location>
</feature>